<evidence type="ECO:0000313" key="1">
    <source>
        <dbReference type="EMBL" id="RRT38828.1"/>
    </source>
</evidence>
<organism evidence="1 2">
    <name type="scientific">Ensete ventricosum</name>
    <name type="common">Abyssinian banana</name>
    <name type="synonym">Musa ensete</name>
    <dbReference type="NCBI Taxonomy" id="4639"/>
    <lineage>
        <taxon>Eukaryota</taxon>
        <taxon>Viridiplantae</taxon>
        <taxon>Streptophyta</taxon>
        <taxon>Embryophyta</taxon>
        <taxon>Tracheophyta</taxon>
        <taxon>Spermatophyta</taxon>
        <taxon>Magnoliopsida</taxon>
        <taxon>Liliopsida</taxon>
        <taxon>Zingiberales</taxon>
        <taxon>Musaceae</taxon>
        <taxon>Ensete</taxon>
    </lineage>
</organism>
<sequence>MEGILEDLRATIILDNCGPDTDMSQRMSWKGVKSIDNPTRRSSPWSISYRAMCGYNGRAGASGKRR</sequence>
<gene>
    <name evidence="1" type="ORF">B296_00036279</name>
</gene>
<protein>
    <submittedName>
        <fullName evidence="1">Uncharacterized protein</fullName>
    </submittedName>
</protein>
<dbReference type="AlphaFoldDB" id="A0A426XH70"/>
<evidence type="ECO:0000313" key="2">
    <source>
        <dbReference type="Proteomes" id="UP000287651"/>
    </source>
</evidence>
<proteinExistence type="predicted"/>
<comment type="caution">
    <text evidence="1">The sequence shown here is derived from an EMBL/GenBank/DDBJ whole genome shotgun (WGS) entry which is preliminary data.</text>
</comment>
<dbReference type="Proteomes" id="UP000287651">
    <property type="component" value="Unassembled WGS sequence"/>
</dbReference>
<accession>A0A426XH70</accession>
<reference evidence="1 2" key="1">
    <citation type="journal article" date="2014" name="Agronomy (Basel)">
        <title>A Draft Genome Sequence for Ensete ventricosum, the Drought-Tolerant Tree Against Hunger.</title>
        <authorList>
            <person name="Harrison J."/>
            <person name="Moore K.A."/>
            <person name="Paszkiewicz K."/>
            <person name="Jones T."/>
            <person name="Grant M."/>
            <person name="Ambacheew D."/>
            <person name="Muzemil S."/>
            <person name="Studholme D.J."/>
        </authorList>
    </citation>
    <scope>NUCLEOTIDE SEQUENCE [LARGE SCALE GENOMIC DNA]</scope>
</reference>
<dbReference type="EMBL" id="AMZH03020820">
    <property type="protein sequence ID" value="RRT38828.1"/>
    <property type="molecule type" value="Genomic_DNA"/>
</dbReference>
<name>A0A426XH70_ENSVE</name>